<gene>
    <name evidence="1" type="ORF">L2E82_22176</name>
</gene>
<organism evidence="1 2">
    <name type="scientific">Cichorium intybus</name>
    <name type="common">Chicory</name>
    <dbReference type="NCBI Taxonomy" id="13427"/>
    <lineage>
        <taxon>Eukaryota</taxon>
        <taxon>Viridiplantae</taxon>
        <taxon>Streptophyta</taxon>
        <taxon>Embryophyta</taxon>
        <taxon>Tracheophyta</taxon>
        <taxon>Spermatophyta</taxon>
        <taxon>Magnoliopsida</taxon>
        <taxon>eudicotyledons</taxon>
        <taxon>Gunneridae</taxon>
        <taxon>Pentapetalae</taxon>
        <taxon>asterids</taxon>
        <taxon>campanulids</taxon>
        <taxon>Asterales</taxon>
        <taxon>Asteraceae</taxon>
        <taxon>Cichorioideae</taxon>
        <taxon>Cichorieae</taxon>
        <taxon>Cichoriinae</taxon>
        <taxon>Cichorium</taxon>
    </lineage>
</organism>
<dbReference type="Proteomes" id="UP001055811">
    <property type="component" value="Linkage Group LG04"/>
</dbReference>
<reference evidence="1 2" key="2">
    <citation type="journal article" date="2022" name="Mol. Ecol. Resour.">
        <title>The genomes of chicory, endive, great burdock and yacon provide insights into Asteraceae paleo-polyploidization history and plant inulin production.</title>
        <authorList>
            <person name="Fan W."/>
            <person name="Wang S."/>
            <person name="Wang H."/>
            <person name="Wang A."/>
            <person name="Jiang F."/>
            <person name="Liu H."/>
            <person name="Zhao H."/>
            <person name="Xu D."/>
            <person name="Zhang Y."/>
        </authorList>
    </citation>
    <scope>NUCLEOTIDE SEQUENCE [LARGE SCALE GENOMIC DNA]</scope>
    <source>
        <strain evidence="2">cv. Punajuju</strain>
        <tissue evidence="1">Leaves</tissue>
    </source>
</reference>
<protein>
    <submittedName>
        <fullName evidence="1">Uncharacterized protein</fullName>
    </submittedName>
</protein>
<keyword evidence="2" id="KW-1185">Reference proteome</keyword>
<dbReference type="EMBL" id="CM042012">
    <property type="protein sequence ID" value="KAI3751130.1"/>
    <property type="molecule type" value="Genomic_DNA"/>
</dbReference>
<comment type="caution">
    <text evidence="1">The sequence shown here is derived from an EMBL/GenBank/DDBJ whole genome shotgun (WGS) entry which is preliminary data.</text>
</comment>
<name>A0ACB9DXE7_CICIN</name>
<evidence type="ECO:0000313" key="2">
    <source>
        <dbReference type="Proteomes" id="UP001055811"/>
    </source>
</evidence>
<accession>A0ACB9DXE7</accession>
<reference evidence="2" key="1">
    <citation type="journal article" date="2022" name="Mol. Ecol. Resour.">
        <title>The genomes of chicory, endive, great burdock and yacon provide insights into Asteraceae palaeo-polyploidization history and plant inulin production.</title>
        <authorList>
            <person name="Fan W."/>
            <person name="Wang S."/>
            <person name="Wang H."/>
            <person name="Wang A."/>
            <person name="Jiang F."/>
            <person name="Liu H."/>
            <person name="Zhao H."/>
            <person name="Xu D."/>
            <person name="Zhang Y."/>
        </authorList>
    </citation>
    <scope>NUCLEOTIDE SEQUENCE [LARGE SCALE GENOMIC DNA]</scope>
    <source>
        <strain evidence="2">cv. Punajuju</strain>
    </source>
</reference>
<sequence>MSSRYLLLELRHSVSRAPTACSVLTTDPSSIVSTNVNIPSLEVDERRGDGSVENYLWFLFGGGEVVEGGDCVNSLTGVAIAGLLGGAADNVKIAAVANSRMLLVDMEFEKLHERCMSLFVHCEIEESEKRSFTSIVVLRAEYKNKKLTNAGGGKLVVKLFEGITITDHTPDFPGND</sequence>
<proteinExistence type="predicted"/>
<evidence type="ECO:0000313" key="1">
    <source>
        <dbReference type="EMBL" id="KAI3751130.1"/>
    </source>
</evidence>